<dbReference type="GeneID" id="29982923"/>
<name>A0A2P4ZMW7_9HYPO</name>
<organism evidence="2 3">
    <name type="scientific">Trichoderma gamsii</name>
    <dbReference type="NCBI Taxonomy" id="398673"/>
    <lineage>
        <taxon>Eukaryota</taxon>
        <taxon>Fungi</taxon>
        <taxon>Dikarya</taxon>
        <taxon>Ascomycota</taxon>
        <taxon>Pezizomycotina</taxon>
        <taxon>Sordariomycetes</taxon>
        <taxon>Hypocreomycetidae</taxon>
        <taxon>Hypocreales</taxon>
        <taxon>Hypocreaceae</taxon>
        <taxon>Trichoderma</taxon>
    </lineage>
</organism>
<evidence type="ECO:0000313" key="3">
    <source>
        <dbReference type="Proteomes" id="UP000054821"/>
    </source>
</evidence>
<accession>A0A2P4ZMW7</accession>
<dbReference type="RefSeq" id="XP_018663957.2">
    <property type="nucleotide sequence ID" value="XM_018802840.2"/>
</dbReference>
<evidence type="ECO:0000256" key="1">
    <source>
        <dbReference type="SAM" id="MobiDB-lite"/>
    </source>
</evidence>
<dbReference type="AlphaFoldDB" id="A0A2P4ZMW7"/>
<sequence length="213" mass="23555">MNTPFINFGALQKIPTPRFELAVAYGTGLWCWFQVPKAASHRQRATGSTLPKSQVTESGMAAAPPLPEPGLQMTSGALFCHHEQVRGCGPRSPLSSQWAAVPTRRDDAICHMSTLSAESPLQSQPYIPTLWIGRSLDVLFQATREDLIPWIGFALRARQTLGLFFSSLSPTLSLSFGTAQLSSPYFYFSYQKRQEDSQDAKLLGHVSRPPETR</sequence>
<feature type="region of interest" description="Disordered" evidence="1">
    <location>
        <begin position="43"/>
        <end position="63"/>
    </location>
</feature>
<evidence type="ECO:0000313" key="2">
    <source>
        <dbReference type="EMBL" id="PON25637.1"/>
    </source>
</evidence>
<keyword evidence="3" id="KW-1185">Reference proteome</keyword>
<protein>
    <submittedName>
        <fullName evidence="2">Uncharacterized protein</fullName>
    </submittedName>
</protein>
<proteinExistence type="predicted"/>
<feature type="compositionally biased region" description="Polar residues" evidence="1">
    <location>
        <begin position="45"/>
        <end position="57"/>
    </location>
</feature>
<gene>
    <name evidence="2" type="ORF">TGAM01_v205522</name>
</gene>
<comment type="caution">
    <text evidence="2">The sequence shown here is derived from an EMBL/GenBank/DDBJ whole genome shotgun (WGS) entry which is preliminary data.</text>
</comment>
<dbReference type="Proteomes" id="UP000054821">
    <property type="component" value="Unassembled WGS sequence"/>
</dbReference>
<reference evidence="2 3" key="1">
    <citation type="journal article" date="2016" name="Genome Announc.">
        <title>Draft Whole-Genome Sequence of Trichoderma gamsii T6085, a Promising Biocontrol Agent of Fusarium Head Blight on Wheat.</title>
        <authorList>
            <person name="Baroncelli R."/>
            <person name="Zapparata A."/>
            <person name="Piaggeschi G."/>
            <person name="Sarrocco S."/>
            <person name="Vannacci G."/>
        </authorList>
    </citation>
    <scope>NUCLEOTIDE SEQUENCE [LARGE SCALE GENOMIC DNA]</scope>
    <source>
        <strain evidence="2 3">T6085</strain>
    </source>
</reference>
<dbReference type="EMBL" id="JPDN02000017">
    <property type="protein sequence ID" value="PON25637.1"/>
    <property type="molecule type" value="Genomic_DNA"/>
</dbReference>